<dbReference type="Gene3D" id="1.10.10.10">
    <property type="entry name" value="Winged helix-like DNA-binding domain superfamily/Winged helix DNA-binding domain"/>
    <property type="match status" value="1"/>
</dbReference>
<dbReference type="InterPro" id="IPR036390">
    <property type="entry name" value="WH_DNA-bd_sf"/>
</dbReference>
<dbReference type="EMBL" id="JANAFB010000001">
    <property type="protein sequence ID" value="MCP3424567.1"/>
    <property type="molecule type" value="Genomic_DNA"/>
</dbReference>
<dbReference type="SMART" id="SM00866">
    <property type="entry name" value="UTRA"/>
    <property type="match status" value="1"/>
</dbReference>
<evidence type="ECO:0000256" key="2">
    <source>
        <dbReference type="ARBA" id="ARBA00023125"/>
    </source>
</evidence>
<evidence type="ECO:0000256" key="3">
    <source>
        <dbReference type="ARBA" id="ARBA00023163"/>
    </source>
</evidence>
<dbReference type="CDD" id="cd07377">
    <property type="entry name" value="WHTH_GntR"/>
    <property type="match status" value="1"/>
</dbReference>
<dbReference type="SUPFAM" id="SSF64288">
    <property type="entry name" value="Chorismate lyase-like"/>
    <property type="match status" value="1"/>
</dbReference>
<dbReference type="PRINTS" id="PR00035">
    <property type="entry name" value="HTHGNTR"/>
</dbReference>
<dbReference type="AlphaFoldDB" id="A0A9X2KG84"/>
<dbReference type="InterPro" id="IPR000524">
    <property type="entry name" value="Tscrpt_reg_HTH_GntR"/>
</dbReference>
<dbReference type="PANTHER" id="PTHR44846:SF1">
    <property type="entry name" value="MANNOSYL-D-GLYCERATE TRANSPORT_METABOLISM SYSTEM REPRESSOR MNGR-RELATED"/>
    <property type="match status" value="1"/>
</dbReference>
<dbReference type="InterPro" id="IPR011663">
    <property type="entry name" value="UTRA"/>
</dbReference>
<reference evidence="5" key="1">
    <citation type="submission" date="2022-06" db="EMBL/GenBank/DDBJ databases">
        <title>Rothia sp. isolated from sandalwood seedling.</title>
        <authorList>
            <person name="Tuikhar N."/>
            <person name="Kirdat K."/>
            <person name="Thorat V."/>
            <person name="Swetha P."/>
            <person name="Padma S."/>
            <person name="Sundararaj R."/>
            <person name="Yadav A."/>
        </authorList>
    </citation>
    <scope>NUCLEOTIDE SEQUENCE</scope>
    <source>
        <strain evidence="5">AR01</strain>
    </source>
</reference>
<feature type="domain" description="HTH gntR-type" evidence="4">
    <location>
        <begin position="7"/>
        <end position="75"/>
    </location>
</feature>
<dbReference type="GO" id="GO:0003677">
    <property type="term" value="F:DNA binding"/>
    <property type="evidence" value="ECO:0007669"/>
    <property type="project" value="UniProtKB-KW"/>
</dbReference>
<keyword evidence="3" id="KW-0804">Transcription</keyword>
<dbReference type="GO" id="GO:0003700">
    <property type="term" value="F:DNA-binding transcription factor activity"/>
    <property type="evidence" value="ECO:0007669"/>
    <property type="project" value="InterPro"/>
</dbReference>
<dbReference type="PROSITE" id="PS50949">
    <property type="entry name" value="HTH_GNTR"/>
    <property type="match status" value="1"/>
</dbReference>
<name>A0A9X2KG84_9MICC</name>
<sequence length="240" mass="26763">MDHANSMPLYLQIVAQVNEAIRRRALKEGALLPAEPELCRVFDVGRSTLRRAMGHLESLGTISRRRGLGTTVEKTVPLSYRPDAPGTIFELIGASMRTPVTRLLDVGELVVGEELSAASGFPVGMAATYLKRERSATNLPVAVLENWLPAELARFDPRELERRGLEDLFGAQGIRQRHAEYEFSAELAGEAAAFFELPESAPVLVELRKAYDGDRQYCYSRNTYHPLNHRIRGVLDSERS</sequence>
<evidence type="ECO:0000259" key="4">
    <source>
        <dbReference type="PROSITE" id="PS50949"/>
    </source>
</evidence>
<evidence type="ECO:0000256" key="1">
    <source>
        <dbReference type="ARBA" id="ARBA00023015"/>
    </source>
</evidence>
<dbReference type="InterPro" id="IPR050679">
    <property type="entry name" value="Bact_HTH_transcr_reg"/>
</dbReference>
<organism evidence="5 6">
    <name type="scientific">Rothia santali</name>
    <dbReference type="NCBI Taxonomy" id="2949643"/>
    <lineage>
        <taxon>Bacteria</taxon>
        <taxon>Bacillati</taxon>
        <taxon>Actinomycetota</taxon>
        <taxon>Actinomycetes</taxon>
        <taxon>Micrococcales</taxon>
        <taxon>Micrococcaceae</taxon>
        <taxon>Rothia</taxon>
    </lineage>
</organism>
<dbReference type="Gene3D" id="3.40.1410.10">
    <property type="entry name" value="Chorismate lyase-like"/>
    <property type="match status" value="1"/>
</dbReference>
<dbReference type="RefSeq" id="WP_254164221.1">
    <property type="nucleotide sequence ID" value="NZ_JANAFB010000001.1"/>
</dbReference>
<dbReference type="PANTHER" id="PTHR44846">
    <property type="entry name" value="MANNOSYL-D-GLYCERATE TRANSPORT/METABOLISM SYSTEM REPRESSOR MNGR-RELATED"/>
    <property type="match status" value="1"/>
</dbReference>
<dbReference type="Pfam" id="PF07702">
    <property type="entry name" value="UTRA"/>
    <property type="match status" value="1"/>
</dbReference>
<dbReference type="InterPro" id="IPR028978">
    <property type="entry name" value="Chorismate_lyase_/UTRA_dom_sf"/>
</dbReference>
<protein>
    <submittedName>
        <fullName evidence="5">GntR family transcriptional regulator</fullName>
    </submittedName>
</protein>
<dbReference type="Proteomes" id="UP001139502">
    <property type="component" value="Unassembled WGS sequence"/>
</dbReference>
<proteinExistence type="predicted"/>
<dbReference type="InterPro" id="IPR036388">
    <property type="entry name" value="WH-like_DNA-bd_sf"/>
</dbReference>
<evidence type="ECO:0000313" key="6">
    <source>
        <dbReference type="Proteomes" id="UP001139502"/>
    </source>
</evidence>
<keyword evidence="2" id="KW-0238">DNA-binding</keyword>
<dbReference type="Pfam" id="PF00392">
    <property type="entry name" value="GntR"/>
    <property type="match status" value="1"/>
</dbReference>
<keyword evidence="1" id="KW-0805">Transcription regulation</keyword>
<dbReference type="GO" id="GO:0045892">
    <property type="term" value="P:negative regulation of DNA-templated transcription"/>
    <property type="evidence" value="ECO:0007669"/>
    <property type="project" value="TreeGrafter"/>
</dbReference>
<dbReference type="SMART" id="SM00345">
    <property type="entry name" value="HTH_GNTR"/>
    <property type="match status" value="1"/>
</dbReference>
<gene>
    <name evidence="5" type="ORF">NBM05_00570</name>
</gene>
<keyword evidence="6" id="KW-1185">Reference proteome</keyword>
<accession>A0A9X2KG84</accession>
<comment type="caution">
    <text evidence="5">The sequence shown here is derived from an EMBL/GenBank/DDBJ whole genome shotgun (WGS) entry which is preliminary data.</text>
</comment>
<evidence type="ECO:0000313" key="5">
    <source>
        <dbReference type="EMBL" id="MCP3424567.1"/>
    </source>
</evidence>
<dbReference type="SUPFAM" id="SSF46785">
    <property type="entry name" value="Winged helix' DNA-binding domain"/>
    <property type="match status" value="1"/>
</dbReference>